<evidence type="ECO:0000313" key="2">
    <source>
        <dbReference type="Proteomes" id="UP000184001"/>
    </source>
</evidence>
<accession>A0A8G2FAE2</accession>
<dbReference type="EMBL" id="FQZR01000002">
    <property type="protein sequence ID" value="SHI72605.1"/>
    <property type="molecule type" value="Genomic_DNA"/>
</dbReference>
<organism evidence="1 2">
    <name type="scientific">Halodesulfovibrio aestuarii</name>
    <dbReference type="NCBI Taxonomy" id="126333"/>
    <lineage>
        <taxon>Bacteria</taxon>
        <taxon>Pseudomonadati</taxon>
        <taxon>Thermodesulfobacteriota</taxon>
        <taxon>Desulfovibrionia</taxon>
        <taxon>Desulfovibrionales</taxon>
        <taxon>Desulfovibrionaceae</taxon>
        <taxon>Halodesulfovibrio</taxon>
    </lineage>
</organism>
<dbReference type="Proteomes" id="UP000184001">
    <property type="component" value="Unassembled WGS sequence"/>
</dbReference>
<gene>
    <name evidence="1" type="ORF">SAMN05660830_00786</name>
</gene>
<protein>
    <submittedName>
        <fullName evidence="1">DNA phosphorothioation-dependent restriction protein DptG</fullName>
    </submittedName>
</protein>
<sequence length="438" mass="51286">MHPIEFVTWTDEQIVQRAEAKNKPGLFLPFITHDTPIDWNKVVGAFLEIVLAKDVSRYSVEHFCEDAKKEFESVGIKEGKGWELLEQTYFRNNELYSVAPEFLVFHGSEVDSKSPERRVADFFADLLSAEHPDFCFDKLTFIEQKLSDLLRNSLQDTEPRVPKREPYFPMISEYFRKDFQFLVDNPQLFVREIENFLTLYGFLYTSQLSLSILSWHSKEEPRVKPLYFLLENEKASFERKYIHRYGYKLFEEHLRQVFPILAMCECFQYKSKSVKPFWKFINELELYETEALRVLRAFLSPFMIKRELAGEVEDFNDVEEAVNYLSSLFILQFEGTRSAALNKYCRSAENYFAKSFTATRGRAGKVLVLSQDMILLLTNLIVGKSEKLRFSDLLQGLNDRGVFLDTQSQQELIEFYERIGNSERLSDSGDAVYVGKTI</sequence>
<dbReference type="AlphaFoldDB" id="A0A8G2FAE2"/>
<dbReference type="RefSeq" id="WP_020001912.1">
    <property type="nucleotide sequence ID" value="NZ_CP192219.1"/>
</dbReference>
<reference evidence="1 2" key="1">
    <citation type="submission" date="2016-11" db="EMBL/GenBank/DDBJ databases">
        <authorList>
            <person name="Varghese N."/>
            <person name="Submissions S."/>
        </authorList>
    </citation>
    <scope>NUCLEOTIDE SEQUENCE [LARGE SCALE GENOMIC DNA]</scope>
    <source>
        <strain evidence="1 2">DSM 17919</strain>
    </source>
</reference>
<comment type="caution">
    <text evidence="1">The sequence shown here is derived from an EMBL/GenBank/DDBJ whole genome shotgun (WGS) entry which is preliminary data.</text>
</comment>
<dbReference type="NCBIfam" id="TIGR03236">
    <property type="entry name" value="dnd_assoc_1"/>
    <property type="match status" value="1"/>
</dbReference>
<proteinExistence type="predicted"/>
<evidence type="ECO:0000313" key="1">
    <source>
        <dbReference type="EMBL" id="SHI72605.1"/>
    </source>
</evidence>
<dbReference type="InterPro" id="IPR017645">
    <property type="entry name" value="Dnd_assoc_1"/>
</dbReference>
<name>A0A8G2FAE2_9BACT</name>